<keyword evidence="2" id="KW-0489">Methyltransferase</keyword>
<dbReference type="GO" id="GO:0008171">
    <property type="term" value="F:O-methyltransferase activity"/>
    <property type="evidence" value="ECO:0007669"/>
    <property type="project" value="TreeGrafter"/>
</dbReference>
<gene>
    <name evidence="2" type="ORF">EQG66_05235</name>
</gene>
<dbReference type="PANTHER" id="PTHR36973">
    <property type="entry name" value="SLL1456 PROTEIN-RELATED"/>
    <property type="match status" value="1"/>
</dbReference>
<keyword evidence="2" id="KW-0808">Transferase</keyword>
<evidence type="ECO:0000313" key="3">
    <source>
        <dbReference type="Proteomes" id="UP000290958"/>
    </source>
</evidence>
<dbReference type="SUPFAM" id="SSF53335">
    <property type="entry name" value="S-adenosyl-L-methionine-dependent methyltransferases"/>
    <property type="match status" value="1"/>
</dbReference>
<dbReference type="EMBL" id="SBKP01000003">
    <property type="protein sequence ID" value="RXR29939.1"/>
    <property type="molecule type" value="Genomic_DNA"/>
</dbReference>
<dbReference type="InterPro" id="IPR029063">
    <property type="entry name" value="SAM-dependent_MTases_sf"/>
</dbReference>
<dbReference type="InterPro" id="IPR053188">
    <property type="entry name" value="FkbM_Methyltransferase"/>
</dbReference>
<organism evidence="2 3">
    <name type="scientific">Sphingobium fluviale</name>
    <dbReference type="NCBI Taxonomy" id="2506423"/>
    <lineage>
        <taxon>Bacteria</taxon>
        <taxon>Pseudomonadati</taxon>
        <taxon>Pseudomonadota</taxon>
        <taxon>Alphaproteobacteria</taxon>
        <taxon>Sphingomonadales</taxon>
        <taxon>Sphingomonadaceae</taxon>
        <taxon>Sphingobium</taxon>
    </lineage>
</organism>
<proteinExistence type="predicted"/>
<reference evidence="3" key="1">
    <citation type="submission" date="2019-01" db="EMBL/GenBank/DDBJ databases">
        <title>Cytophagaceae bacterium strain CAR-16.</title>
        <authorList>
            <person name="Chen W.-M."/>
        </authorList>
    </citation>
    <scope>NUCLEOTIDE SEQUENCE [LARGE SCALE GENOMIC DNA]</scope>
    <source>
        <strain evidence="3">CHR27</strain>
    </source>
</reference>
<dbReference type="NCBIfam" id="TIGR01444">
    <property type="entry name" value="fkbM_fam"/>
    <property type="match status" value="1"/>
</dbReference>
<evidence type="ECO:0000259" key="1">
    <source>
        <dbReference type="Pfam" id="PF05050"/>
    </source>
</evidence>
<dbReference type="AlphaFoldDB" id="A0A4Q1KLC5"/>
<dbReference type="GO" id="GO:0032259">
    <property type="term" value="P:methylation"/>
    <property type="evidence" value="ECO:0007669"/>
    <property type="project" value="UniProtKB-KW"/>
</dbReference>
<dbReference type="Pfam" id="PF05050">
    <property type="entry name" value="Methyltransf_21"/>
    <property type="match status" value="1"/>
</dbReference>
<evidence type="ECO:0000313" key="2">
    <source>
        <dbReference type="EMBL" id="RXR29939.1"/>
    </source>
</evidence>
<dbReference type="RefSeq" id="WP_129403477.1">
    <property type="nucleotide sequence ID" value="NZ_SBKP01000003.1"/>
</dbReference>
<name>A0A4Q1KLC5_9SPHN</name>
<feature type="domain" description="Methyltransferase FkbM" evidence="1">
    <location>
        <begin position="48"/>
        <end position="220"/>
    </location>
</feature>
<dbReference type="InterPro" id="IPR006342">
    <property type="entry name" value="FkbM_mtfrase"/>
</dbReference>
<dbReference type="PANTHER" id="PTHR36973:SF4">
    <property type="entry name" value="NODULATION PROTEIN"/>
    <property type="match status" value="1"/>
</dbReference>
<dbReference type="Proteomes" id="UP000290958">
    <property type="component" value="Unassembled WGS sequence"/>
</dbReference>
<dbReference type="OrthoDB" id="292760at2"/>
<comment type="caution">
    <text evidence="2">The sequence shown here is derived from an EMBL/GenBank/DDBJ whole genome shotgun (WGS) entry which is preliminary data.</text>
</comment>
<keyword evidence="3" id="KW-1185">Reference proteome</keyword>
<accession>A0A4Q1KLC5</accession>
<protein>
    <submittedName>
        <fullName evidence="2">FkbM family methyltransferase</fullName>
    </submittedName>
</protein>
<dbReference type="Gene3D" id="3.40.50.150">
    <property type="entry name" value="Vaccinia Virus protein VP39"/>
    <property type="match status" value="1"/>
</dbReference>
<sequence>MSAGRIQRELERRWLAMRLSFAGRVHQYPEILALRRFFDAFAIDALIDVGANEGQYALSARKDAGFGGHIFSFEPNPDVFAILARHAARDPKWHVFNMALSDFDGTAEFHIMAAHQFSSIAKPAERLDPIFESRNRVEKTVPMQCRRLDGMLDELLKPHGLVRPFLKMDTQGHDRAVCEGAGKRLGDMIGLQSELAVRPQYEGAADYRAMIGYLEERGFVPNAFFANNKGHFPLLVEMDGIFLRADLAGEGATSA</sequence>